<dbReference type="AlphaFoldDB" id="A0A8T2QK21"/>
<dbReference type="SUPFAM" id="SSF53067">
    <property type="entry name" value="Actin-like ATPase domain"/>
    <property type="match status" value="1"/>
</dbReference>
<dbReference type="Gene3D" id="3.30.420.40">
    <property type="match status" value="2"/>
</dbReference>
<evidence type="ECO:0000256" key="1">
    <source>
        <dbReference type="SAM" id="MobiDB-lite"/>
    </source>
</evidence>
<keyword evidence="3" id="KW-1185">Reference proteome</keyword>
<evidence type="ECO:0000313" key="2">
    <source>
        <dbReference type="EMBL" id="KAH7283875.1"/>
    </source>
</evidence>
<feature type="region of interest" description="Disordered" evidence="1">
    <location>
        <begin position="13"/>
        <end position="47"/>
    </location>
</feature>
<dbReference type="PANTHER" id="PTHR14187:SF5">
    <property type="entry name" value="HEAT SHOCK 70 KDA PROTEIN 12A"/>
    <property type="match status" value="1"/>
</dbReference>
<dbReference type="InterPro" id="IPR043129">
    <property type="entry name" value="ATPase_NBD"/>
</dbReference>
<dbReference type="OrthoDB" id="546249at2759"/>
<protein>
    <submittedName>
        <fullName evidence="2">Uncharacterized protein</fullName>
    </submittedName>
</protein>
<reference evidence="2" key="1">
    <citation type="submission" date="2021-08" db="EMBL/GenBank/DDBJ databases">
        <title>WGS assembly of Ceratopteris richardii.</title>
        <authorList>
            <person name="Marchant D.B."/>
            <person name="Chen G."/>
            <person name="Jenkins J."/>
            <person name="Shu S."/>
            <person name="Leebens-Mack J."/>
            <person name="Grimwood J."/>
            <person name="Schmutz J."/>
            <person name="Soltis P."/>
            <person name="Soltis D."/>
            <person name="Chen Z.-H."/>
        </authorList>
    </citation>
    <scope>NUCLEOTIDE SEQUENCE</scope>
    <source>
        <strain evidence="2">Whitten #5841</strain>
        <tissue evidence="2">Leaf</tissue>
    </source>
</reference>
<sequence length="671" mass="74560">MGCASSCFRLEIDNQPAPYDPNPRPPRAQPNAPDEPNNPVAPHDGDRFPEIQSEVSSDIVVSVDFGTTHSGFAYAMTSVTPAEVYDCLEWPGAKSARAIPYCKNQTSLFYLPSSNAEGSFELKEWGWSAFLAYDQALQDLSRKTIESGASGGCSEESALGSADPGPCDSLNPRKGKEGFFATKFKLYLAPQAIQASALPCLPPDLTSERLVVDYLKILTDYAVQELTKALGRKLTKGHIQWCLTIPAIWDERAKQLMRRYAEKAGMIQGPDSPAGVSASPRPLYMILEPEAASAFCQHEGRLNITLKTGDRILVADVGGGTIDIVVHEVVESRAGIGATKVKEVVESYGALGGGSYVDFKFFNIVEDKVPCYSEFCVREYPGLPLQLFHWWQKVKTTFDGSPDFKLDFNLTASGLDKAWMDYDRERRVQRKEQDYWSLSFNFHDFKRIFDGEVDKVIDLISQKIDMVDVLMVVGGFASSPYLQKRIHEHFGGQRQRIVIPEDPGRAICKGGVWLYLNRQTFIQSRISRKTYGVSTVRCAMPGDPQNLVYKDDNGINMCRDVFSAFVRAGEQVNLGQSETRFVSPSSSFDTFIYVDIYSSFAPDPLYTTDSNVELEGSFQVDISDAMAPGINPVLELNMVWGDSLITVSTISNSFDDQRRQNAGLVVRFESH</sequence>
<dbReference type="CDD" id="cd10229">
    <property type="entry name" value="ASKHA_NBD_HSP70_HSPA12"/>
    <property type="match status" value="1"/>
</dbReference>
<accession>A0A8T2QK21</accession>
<evidence type="ECO:0000313" key="3">
    <source>
        <dbReference type="Proteomes" id="UP000825935"/>
    </source>
</evidence>
<name>A0A8T2QK21_CERRI</name>
<comment type="caution">
    <text evidence="2">The sequence shown here is derived from an EMBL/GenBank/DDBJ whole genome shotgun (WGS) entry which is preliminary data.</text>
</comment>
<dbReference type="Proteomes" id="UP000825935">
    <property type="component" value="Chromosome 34"/>
</dbReference>
<organism evidence="2 3">
    <name type="scientific">Ceratopteris richardii</name>
    <name type="common">Triangle waterfern</name>
    <dbReference type="NCBI Taxonomy" id="49495"/>
    <lineage>
        <taxon>Eukaryota</taxon>
        <taxon>Viridiplantae</taxon>
        <taxon>Streptophyta</taxon>
        <taxon>Embryophyta</taxon>
        <taxon>Tracheophyta</taxon>
        <taxon>Polypodiopsida</taxon>
        <taxon>Polypodiidae</taxon>
        <taxon>Polypodiales</taxon>
        <taxon>Pteridineae</taxon>
        <taxon>Pteridaceae</taxon>
        <taxon>Parkerioideae</taxon>
        <taxon>Ceratopteris</taxon>
    </lineage>
</organism>
<dbReference type="EMBL" id="CM035439">
    <property type="protein sequence ID" value="KAH7283875.1"/>
    <property type="molecule type" value="Genomic_DNA"/>
</dbReference>
<dbReference type="Gene3D" id="3.90.640.10">
    <property type="entry name" value="Actin, Chain A, domain 4"/>
    <property type="match status" value="1"/>
</dbReference>
<proteinExistence type="predicted"/>
<dbReference type="PANTHER" id="PTHR14187">
    <property type="entry name" value="ALPHA KINASE/ELONGATION FACTOR 2 KINASE"/>
    <property type="match status" value="1"/>
</dbReference>
<feature type="compositionally biased region" description="Pro residues" evidence="1">
    <location>
        <begin position="18"/>
        <end position="28"/>
    </location>
</feature>
<gene>
    <name evidence="2" type="ORF">KP509_34G029100</name>
</gene>